<keyword evidence="2" id="KW-1185">Reference proteome</keyword>
<proteinExistence type="predicted"/>
<dbReference type="EMBL" id="CAUWAG010000010">
    <property type="protein sequence ID" value="CAJ2506673.1"/>
    <property type="molecule type" value="Genomic_DNA"/>
</dbReference>
<dbReference type="Proteomes" id="UP001295740">
    <property type="component" value="Unassembled WGS sequence"/>
</dbReference>
<evidence type="ECO:0000313" key="2">
    <source>
        <dbReference type="Proteomes" id="UP001295740"/>
    </source>
</evidence>
<protein>
    <submittedName>
        <fullName evidence="1">Uu.00g078590.m01.CDS01</fullName>
    </submittedName>
</protein>
<comment type="caution">
    <text evidence="1">The sequence shown here is derived from an EMBL/GenBank/DDBJ whole genome shotgun (WGS) entry which is preliminary data.</text>
</comment>
<sequence length="92" mass="10530">MALYLVEQGVSIWNNDGKSGEKRKALALNRACEYRMLSVVERIISKHSAELGTEHLDEALDHAHKTEDNDHVIRCLKILRVIIQYLNETDTV</sequence>
<gene>
    <name evidence="1" type="ORF">KHLLAP_LOCUS7141</name>
</gene>
<dbReference type="AlphaFoldDB" id="A0AAI8VKQ6"/>
<evidence type="ECO:0000313" key="1">
    <source>
        <dbReference type="EMBL" id="CAJ2506673.1"/>
    </source>
</evidence>
<reference evidence="1" key="1">
    <citation type="submission" date="2023-10" db="EMBL/GenBank/DDBJ databases">
        <authorList>
            <person name="Hackl T."/>
        </authorList>
    </citation>
    <scope>NUCLEOTIDE SEQUENCE</scope>
</reference>
<organism evidence="1 2">
    <name type="scientific">Anthostomella pinea</name>
    <dbReference type="NCBI Taxonomy" id="933095"/>
    <lineage>
        <taxon>Eukaryota</taxon>
        <taxon>Fungi</taxon>
        <taxon>Dikarya</taxon>
        <taxon>Ascomycota</taxon>
        <taxon>Pezizomycotina</taxon>
        <taxon>Sordariomycetes</taxon>
        <taxon>Xylariomycetidae</taxon>
        <taxon>Xylariales</taxon>
        <taxon>Xylariaceae</taxon>
        <taxon>Anthostomella</taxon>
    </lineage>
</organism>
<name>A0AAI8VKQ6_9PEZI</name>
<accession>A0AAI8VKQ6</accession>